<proteinExistence type="predicted"/>
<dbReference type="Proteomes" id="UP000747542">
    <property type="component" value="Unassembled WGS sequence"/>
</dbReference>
<dbReference type="EMBL" id="JAHLQT010004117">
    <property type="protein sequence ID" value="KAG7176119.1"/>
    <property type="molecule type" value="Genomic_DNA"/>
</dbReference>
<dbReference type="AlphaFoldDB" id="A0A8J5NAW9"/>
<dbReference type="InterPro" id="IPR052587">
    <property type="entry name" value="TELO2-interacting_protein_1"/>
</dbReference>
<dbReference type="Pfam" id="PF24173">
    <property type="entry name" value="TPR_TTI1_N"/>
    <property type="match status" value="1"/>
</dbReference>
<feature type="domain" description="TTI1 C-terminal TPR" evidence="2">
    <location>
        <begin position="825"/>
        <end position="1098"/>
    </location>
</feature>
<evidence type="ECO:0000259" key="2">
    <source>
        <dbReference type="Pfam" id="PF24181"/>
    </source>
</evidence>
<gene>
    <name evidence="3" type="primary">TTI1-L</name>
    <name evidence="3" type="ORF">Hamer_G020964</name>
</gene>
<dbReference type="Pfam" id="PF24176">
    <property type="entry name" value="TPR_TTI1_2nd"/>
    <property type="match status" value="1"/>
</dbReference>
<sequence>MEPQEAFALLQPASVGVAREGSVESVRALRQEVERVVRQEVERAAGDGWTSCINHLKEYLLFPVIILLKSGKKCSWALQEEMVGVVHVVLGRSIVEEFTFFQELFTQLFHILTDKANPQKVDSISEECKKTSLAAVSLLIQNSGDSVRQKVYGDTFRPQLGHAVYITLKLAQEEKNRSLKIQAMETLSALGQQKTFHTLSSQDQNLLSYTFANFLPGIVLALTKVATADEKQGHKVTAVAIDAWSYFVMLVMRDKFLEEHTPRLGESEAVSQLRKQLFGQDQEKGKKRELPSKDNKFVLPEPEEEVSSSKLQNVEITSEWIHKTSGKLMLLVQSLAKLVIHTHWRVRLSLVHWAQQLICKCSRSLAEAIVMAVEVIVGLRSDDMVDVGTAAQDAMLTVTQALEFKGEHTQTKQVLLELLEERVYALSTQLPTICRQQDDSKTLTTVRKLLGSLEVLGERLAQIMAWPGHSHRLLQSFSFALTLDVTDSDLLLERTLAQDPFEVLTIKPSLGKGFRYFQDLRILEAIGTACHLIGFHSNMVAVIDLCLDILQQSTHHQKEALLLLTLIIQGRDERKYREKDRNSIPQEEGEQVVQSVLEVIMCQDIFNAPLYVLTQSNGNTGDAKDIITSLVPVNKQKNVSIELIKSNIVLVANTLNLISVCARMMGTNFVMFLSKVLCSVMEKAGEANVLVGHTAANTLKEIALSCKYKNVAELIEKSVPQFWYPLSMRLKRLPQYPSAPLVLQVSLEYANIDVMAFTEELVEDVLSCLDTYHNNEALPLLRVLLVYVTAVVRYASKTEVVEKDFESVNEMNEYLDNRDRTGKSEAKQKGIVDNVAACDNYGPVALFLDNYHKDQVKVKQGIEGSDSFDVNEHEDDSGAENFKKQVNQQEYEDGMSDNIHEENDEKKKVPKYIELVVNIMERCSHMLYLQDRKIKILIMEVVKAGCTALTQWEDQRLPVCHKLWKPLVLRLKDSDFVVMICALEVLSVMVVSSGGFLRRRTMKEVFPPLLSFLRSQSHTSLGKTKGSGYYMTAAYRAQKILLRTLPSLIRSLMLTVDEMSDLVNVLMLYLDSRQPTELCRAGITLVKQVAQSHPHHVWLALAHQQSPVRIIPPAANLATLKINGAGKRDLPQEVLELYKQLS</sequence>
<dbReference type="InterPro" id="IPR057567">
    <property type="entry name" value="TPR_TTI1_C"/>
</dbReference>
<accession>A0A8J5NAW9</accession>
<organism evidence="3 4">
    <name type="scientific">Homarus americanus</name>
    <name type="common">American lobster</name>
    <dbReference type="NCBI Taxonomy" id="6706"/>
    <lineage>
        <taxon>Eukaryota</taxon>
        <taxon>Metazoa</taxon>
        <taxon>Ecdysozoa</taxon>
        <taxon>Arthropoda</taxon>
        <taxon>Crustacea</taxon>
        <taxon>Multicrustacea</taxon>
        <taxon>Malacostraca</taxon>
        <taxon>Eumalacostraca</taxon>
        <taxon>Eucarida</taxon>
        <taxon>Decapoda</taxon>
        <taxon>Pleocyemata</taxon>
        <taxon>Astacidea</taxon>
        <taxon>Nephropoidea</taxon>
        <taxon>Nephropidae</taxon>
        <taxon>Homarus</taxon>
    </lineage>
</organism>
<keyword evidence="4" id="KW-1185">Reference proteome</keyword>
<dbReference type="InterPro" id="IPR016024">
    <property type="entry name" value="ARM-type_fold"/>
</dbReference>
<evidence type="ECO:0000313" key="4">
    <source>
        <dbReference type="Proteomes" id="UP000747542"/>
    </source>
</evidence>
<dbReference type="SUPFAM" id="SSF48371">
    <property type="entry name" value="ARM repeat"/>
    <property type="match status" value="1"/>
</dbReference>
<dbReference type="GO" id="GO:0005737">
    <property type="term" value="C:cytoplasm"/>
    <property type="evidence" value="ECO:0007669"/>
    <property type="project" value="TreeGrafter"/>
</dbReference>
<evidence type="ECO:0000313" key="3">
    <source>
        <dbReference type="EMBL" id="KAG7176119.1"/>
    </source>
</evidence>
<feature type="domain" description="TTI1 N-terminal TPR" evidence="1">
    <location>
        <begin position="7"/>
        <end position="383"/>
    </location>
</feature>
<dbReference type="InterPro" id="IPR049362">
    <property type="entry name" value="TTI1_rpt"/>
</dbReference>
<comment type="caution">
    <text evidence="3">The sequence shown here is derived from an EMBL/GenBank/DDBJ whole genome shotgun (WGS) entry which is preliminary data.</text>
</comment>
<name>A0A8J5NAW9_HOMAM</name>
<dbReference type="PANTHER" id="PTHR18460">
    <property type="entry name" value="TEL2 INTERACTING PROTEIN 1 TTI1 FAMILY MEMBER"/>
    <property type="match status" value="1"/>
</dbReference>
<dbReference type="Pfam" id="PF24181">
    <property type="entry name" value="TPR_TTI1_C"/>
    <property type="match status" value="1"/>
</dbReference>
<dbReference type="Pfam" id="PF21547">
    <property type="entry name" value="TTI1"/>
    <property type="match status" value="1"/>
</dbReference>
<evidence type="ECO:0000259" key="1">
    <source>
        <dbReference type="Pfam" id="PF24173"/>
    </source>
</evidence>
<dbReference type="PANTHER" id="PTHR18460:SF3">
    <property type="entry name" value="TELO2-INTERACTING PROTEIN 1 HOMOLOG"/>
    <property type="match status" value="1"/>
</dbReference>
<reference evidence="3" key="1">
    <citation type="journal article" date="2021" name="Sci. Adv.">
        <title>The American lobster genome reveals insights on longevity, neural, and immune adaptations.</title>
        <authorList>
            <person name="Polinski J.M."/>
            <person name="Zimin A.V."/>
            <person name="Clark K.F."/>
            <person name="Kohn A.B."/>
            <person name="Sadowski N."/>
            <person name="Timp W."/>
            <person name="Ptitsyn A."/>
            <person name="Khanna P."/>
            <person name="Romanova D.Y."/>
            <person name="Williams P."/>
            <person name="Greenwood S.J."/>
            <person name="Moroz L.L."/>
            <person name="Walt D.R."/>
            <person name="Bodnar A.G."/>
        </authorList>
    </citation>
    <scope>NUCLEOTIDE SEQUENCE</scope>
    <source>
        <strain evidence="3">GMGI-L3</strain>
    </source>
</reference>
<dbReference type="InterPro" id="IPR057566">
    <property type="entry name" value="TPR_TTI1_N"/>
</dbReference>
<protein>
    <submittedName>
        <fullName evidence="3">TELO2-interacting protein 1-like</fullName>
    </submittedName>
</protein>